<dbReference type="STRING" id="230819.A0A5C3KLP9"/>
<organism evidence="2 3">
    <name type="scientific">Coprinopsis marcescibilis</name>
    <name type="common">Agaric fungus</name>
    <name type="synonym">Psathyrella marcescibilis</name>
    <dbReference type="NCBI Taxonomy" id="230819"/>
    <lineage>
        <taxon>Eukaryota</taxon>
        <taxon>Fungi</taxon>
        <taxon>Dikarya</taxon>
        <taxon>Basidiomycota</taxon>
        <taxon>Agaricomycotina</taxon>
        <taxon>Agaricomycetes</taxon>
        <taxon>Agaricomycetidae</taxon>
        <taxon>Agaricales</taxon>
        <taxon>Agaricineae</taxon>
        <taxon>Psathyrellaceae</taxon>
        <taxon>Coprinopsis</taxon>
    </lineage>
</organism>
<accession>A0A5C3KLP9</accession>
<dbReference type="OrthoDB" id="3271094at2759"/>
<protein>
    <recommendedName>
        <fullName evidence="1">Ubiquitin-like domain-containing protein</fullName>
    </recommendedName>
</protein>
<gene>
    <name evidence="2" type="ORF">FA15DRAFT_672779</name>
</gene>
<name>A0A5C3KLP9_COPMA</name>
<keyword evidence="3" id="KW-1185">Reference proteome</keyword>
<reference evidence="2 3" key="1">
    <citation type="journal article" date="2019" name="Nat. Ecol. Evol.">
        <title>Megaphylogeny resolves global patterns of mushroom evolution.</title>
        <authorList>
            <person name="Varga T."/>
            <person name="Krizsan K."/>
            <person name="Foldi C."/>
            <person name="Dima B."/>
            <person name="Sanchez-Garcia M."/>
            <person name="Sanchez-Ramirez S."/>
            <person name="Szollosi G.J."/>
            <person name="Szarkandi J.G."/>
            <person name="Papp V."/>
            <person name="Albert L."/>
            <person name="Andreopoulos W."/>
            <person name="Angelini C."/>
            <person name="Antonin V."/>
            <person name="Barry K.W."/>
            <person name="Bougher N.L."/>
            <person name="Buchanan P."/>
            <person name="Buyck B."/>
            <person name="Bense V."/>
            <person name="Catcheside P."/>
            <person name="Chovatia M."/>
            <person name="Cooper J."/>
            <person name="Damon W."/>
            <person name="Desjardin D."/>
            <person name="Finy P."/>
            <person name="Geml J."/>
            <person name="Haridas S."/>
            <person name="Hughes K."/>
            <person name="Justo A."/>
            <person name="Karasinski D."/>
            <person name="Kautmanova I."/>
            <person name="Kiss B."/>
            <person name="Kocsube S."/>
            <person name="Kotiranta H."/>
            <person name="LaButti K.M."/>
            <person name="Lechner B.E."/>
            <person name="Liimatainen K."/>
            <person name="Lipzen A."/>
            <person name="Lukacs Z."/>
            <person name="Mihaltcheva S."/>
            <person name="Morgado L.N."/>
            <person name="Niskanen T."/>
            <person name="Noordeloos M.E."/>
            <person name="Ohm R.A."/>
            <person name="Ortiz-Santana B."/>
            <person name="Ovrebo C."/>
            <person name="Racz N."/>
            <person name="Riley R."/>
            <person name="Savchenko A."/>
            <person name="Shiryaev A."/>
            <person name="Soop K."/>
            <person name="Spirin V."/>
            <person name="Szebenyi C."/>
            <person name="Tomsovsky M."/>
            <person name="Tulloss R.E."/>
            <person name="Uehling J."/>
            <person name="Grigoriev I.V."/>
            <person name="Vagvolgyi C."/>
            <person name="Papp T."/>
            <person name="Martin F.M."/>
            <person name="Miettinen O."/>
            <person name="Hibbett D.S."/>
            <person name="Nagy L.G."/>
        </authorList>
    </citation>
    <scope>NUCLEOTIDE SEQUENCE [LARGE SCALE GENOMIC DNA]</scope>
    <source>
        <strain evidence="2 3">CBS 121175</strain>
    </source>
</reference>
<evidence type="ECO:0000259" key="1">
    <source>
        <dbReference type="Pfam" id="PF22893"/>
    </source>
</evidence>
<feature type="non-terminal residue" evidence="2">
    <location>
        <position position="137"/>
    </location>
</feature>
<evidence type="ECO:0000313" key="3">
    <source>
        <dbReference type="Proteomes" id="UP000307440"/>
    </source>
</evidence>
<dbReference type="Proteomes" id="UP000307440">
    <property type="component" value="Unassembled WGS sequence"/>
</dbReference>
<proteinExistence type="predicted"/>
<dbReference type="AlphaFoldDB" id="A0A5C3KLP9"/>
<sequence>MTARSVVQHELRRLREEIRQLQRNRPASVGYSDANAVTITNALGETFSVPWELVRSQEYMHDIMMKHFAGKPGERRVAERRYCISRPDDGSLVGLDNWEDIVKSGEKLVMSMLIEKVLVPSIASNCPQCGKTALGTY</sequence>
<dbReference type="InterPro" id="IPR054464">
    <property type="entry name" value="ULD_fung"/>
</dbReference>
<dbReference type="EMBL" id="ML210275">
    <property type="protein sequence ID" value="TFK21230.1"/>
    <property type="molecule type" value="Genomic_DNA"/>
</dbReference>
<evidence type="ECO:0000313" key="2">
    <source>
        <dbReference type="EMBL" id="TFK21230.1"/>
    </source>
</evidence>
<feature type="domain" description="Ubiquitin-like" evidence="1">
    <location>
        <begin position="34"/>
        <end position="115"/>
    </location>
</feature>
<dbReference type="Pfam" id="PF22893">
    <property type="entry name" value="ULD_2"/>
    <property type="match status" value="1"/>
</dbReference>